<reference evidence="2" key="1">
    <citation type="submission" date="2021-01" db="EMBL/GenBank/DDBJ databases">
        <authorList>
            <person name="Corre E."/>
            <person name="Pelletier E."/>
            <person name="Niang G."/>
            <person name="Scheremetjew M."/>
            <person name="Finn R."/>
            <person name="Kale V."/>
            <person name="Holt S."/>
            <person name="Cochrane G."/>
            <person name="Meng A."/>
            <person name="Brown T."/>
            <person name="Cohen L."/>
        </authorList>
    </citation>
    <scope>NUCLEOTIDE SEQUENCE</scope>
    <source>
        <strain evidence="2">Pop2</strain>
    </source>
</reference>
<evidence type="ECO:0000313" key="2">
    <source>
        <dbReference type="EMBL" id="CAD9319555.1"/>
    </source>
</evidence>
<dbReference type="AlphaFoldDB" id="A0A6U3UKI6"/>
<gene>
    <name evidence="2" type="ORF">DBRI1063_LOCUS5484</name>
</gene>
<sequence length="286" mass="31984">MYNKRSLLAFFFLLSQATSFAPTNLNSFRSAHTSLNYVEHDSADLGLGNAQPSRTYKLNSNRISELTRASCADDVTAAIKRAQNLKDVDDIRVIGEFLFEGVDDSFAYGYKGSLLARYAVAALRLEDYDSAQKAIKMRKERFSSSMMPFESSGIVRGLLRLHKITEAFELLEDELYVEEGNKDRLKSRALSLASIVSRHFFENEPEIALKACKMLAEMGPVVKEAGLGAEDLDMPWYRILAGADQCSLLNRGSSYDSVVLGTVLEFPLDPNFQEVFKRAAQDKKDS</sequence>
<keyword evidence="1" id="KW-0732">Signal</keyword>
<evidence type="ECO:0000256" key="1">
    <source>
        <dbReference type="SAM" id="SignalP"/>
    </source>
</evidence>
<feature type="chain" id="PRO_5030160197" evidence="1">
    <location>
        <begin position="20"/>
        <end position="286"/>
    </location>
</feature>
<protein>
    <submittedName>
        <fullName evidence="2">Uncharacterized protein</fullName>
    </submittedName>
</protein>
<feature type="signal peptide" evidence="1">
    <location>
        <begin position="1"/>
        <end position="19"/>
    </location>
</feature>
<proteinExistence type="predicted"/>
<organism evidence="2">
    <name type="scientific">Ditylum brightwellii</name>
    <dbReference type="NCBI Taxonomy" id="49249"/>
    <lineage>
        <taxon>Eukaryota</taxon>
        <taxon>Sar</taxon>
        <taxon>Stramenopiles</taxon>
        <taxon>Ochrophyta</taxon>
        <taxon>Bacillariophyta</taxon>
        <taxon>Mediophyceae</taxon>
        <taxon>Lithodesmiophycidae</taxon>
        <taxon>Lithodesmiales</taxon>
        <taxon>Lithodesmiaceae</taxon>
        <taxon>Ditylum</taxon>
    </lineage>
</organism>
<dbReference type="EMBL" id="HBGN01008546">
    <property type="protein sequence ID" value="CAD9319555.1"/>
    <property type="molecule type" value="Transcribed_RNA"/>
</dbReference>
<accession>A0A6U3UKI6</accession>
<name>A0A6U3UKI6_9STRA</name>